<dbReference type="RefSeq" id="WP_370439444.1">
    <property type="nucleotide sequence ID" value="NZ_JBGFTU010000001.1"/>
</dbReference>
<dbReference type="PANTHER" id="PTHR43877">
    <property type="entry name" value="AMINOALKYLPHOSPHONATE N-ACETYLTRANSFERASE-RELATED-RELATED"/>
    <property type="match status" value="1"/>
</dbReference>
<keyword evidence="2" id="KW-0012">Acyltransferase</keyword>
<sequence length="177" mass="18768">MIGALTLPVTLRARDRDVVLRRAVEDDLTAVVELLADDTVSTARGDRASAADEPLHRAAMREILADPANDLLVATDAAGTVVGTLQLTRIPGMARRGATRLRVEAVRVRSTQRSGGIGAAVVRWVTDVAAPATGSALVQLTSDDARTDAHRFYERLGFTGSHRGFTYAVAPPARAAD</sequence>
<evidence type="ECO:0000313" key="4">
    <source>
        <dbReference type="EMBL" id="MEZ0163185.1"/>
    </source>
</evidence>
<dbReference type="InterPro" id="IPR016181">
    <property type="entry name" value="Acyl_CoA_acyltransferase"/>
</dbReference>
<dbReference type="Gene3D" id="3.40.630.30">
    <property type="match status" value="1"/>
</dbReference>
<dbReference type="EMBL" id="JBGFTU010000001">
    <property type="protein sequence ID" value="MEZ0163185.1"/>
    <property type="molecule type" value="Genomic_DNA"/>
</dbReference>
<evidence type="ECO:0000256" key="1">
    <source>
        <dbReference type="ARBA" id="ARBA00022679"/>
    </source>
</evidence>
<feature type="domain" description="N-acetyltransferase" evidence="3">
    <location>
        <begin position="18"/>
        <end position="177"/>
    </location>
</feature>
<evidence type="ECO:0000259" key="3">
    <source>
        <dbReference type="PROSITE" id="PS51186"/>
    </source>
</evidence>
<proteinExistence type="predicted"/>
<gene>
    <name evidence="4" type="ORF">AB2L27_00225</name>
</gene>
<dbReference type="PROSITE" id="PS51186">
    <property type="entry name" value="GNAT"/>
    <property type="match status" value="1"/>
</dbReference>
<dbReference type="Proteomes" id="UP001565927">
    <property type="component" value="Unassembled WGS sequence"/>
</dbReference>
<keyword evidence="5" id="KW-1185">Reference proteome</keyword>
<evidence type="ECO:0000256" key="2">
    <source>
        <dbReference type="ARBA" id="ARBA00023315"/>
    </source>
</evidence>
<dbReference type="SUPFAM" id="SSF55729">
    <property type="entry name" value="Acyl-CoA N-acyltransferases (Nat)"/>
    <property type="match status" value="1"/>
</dbReference>
<reference evidence="4 5" key="1">
    <citation type="submission" date="2024-07" db="EMBL/GenBank/DDBJ databases">
        <authorList>
            <person name="Thanompreechachai J."/>
            <person name="Duangmal K."/>
        </authorList>
    </citation>
    <scope>NUCLEOTIDE SEQUENCE [LARGE SCALE GENOMIC DNA]</scope>
    <source>
        <strain evidence="4 5">LSe6-4</strain>
    </source>
</reference>
<name>A0ABV4GV49_9ACTN</name>
<dbReference type="InterPro" id="IPR000182">
    <property type="entry name" value="GNAT_dom"/>
</dbReference>
<dbReference type="InterPro" id="IPR050832">
    <property type="entry name" value="Bact_Acetyltransf"/>
</dbReference>
<dbReference type="Pfam" id="PF00583">
    <property type="entry name" value="Acetyltransf_1"/>
    <property type="match status" value="1"/>
</dbReference>
<comment type="caution">
    <text evidence="4">The sequence shown here is derived from an EMBL/GenBank/DDBJ whole genome shotgun (WGS) entry which is preliminary data.</text>
</comment>
<organism evidence="4 5">
    <name type="scientific">Kineococcus halophytocola</name>
    <dbReference type="NCBI Taxonomy" id="3234027"/>
    <lineage>
        <taxon>Bacteria</taxon>
        <taxon>Bacillati</taxon>
        <taxon>Actinomycetota</taxon>
        <taxon>Actinomycetes</taxon>
        <taxon>Kineosporiales</taxon>
        <taxon>Kineosporiaceae</taxon>
        <taxon>Kineococcus</taxon>
    </lineage>
</organism>
<evidence type="ECO:0000313" key="5">
    <source>
        <dbReference type="Proteomes" id="UP001565927"/>
    </source>
</evidence>
<protein>
    <submittedName>
        <fullName evidence="4">N-acetyltransferase family protein</fullName>
    </submittedName>
</protein>
<accession>A0ABV4GV49</accession>
<keyword evidence="1" id="KW-0808">Transferase</keyword>